<evidence type="ECO:0000256" key="4">
    <source>
        <dbReference type="SAM" id="MobiDB-lite"/>
    </source>
</evidence>
<dbReference type="InterPro" id="IPR027417">
    <property type="entry name" value="P-loop_NTPase"/>
</dbReference>
<evidence type="ECO:0000313" key="6">
    <source>
        <dbReference type="EMBL" id="MPD00007.1"/>
    </source>
</evidence>
<keyword evidence="3" id="KW-0238">DNA-binding</keyword>
<accession>A0A5B7K082</accession>
<reference evidence="6 7" key="1">
    <citation type="submission" date="2019-05" db="EMBL/GenBank/DDBJ databases">
        <title>Another draft genome of Portunus trituberculatus and its Hox gene families provides insights of decapod evolution.</title>
        <authorList>
            <person name="Jeong J.-H."/>
            <person name="Song I."/>
            <person name="Kim S."/>
            <person name="Choi T."/>
            <person name="Kim D."/>
            <person name="Ryu S."/>
            <person name="Kim W."/>
        </authorList>
    </citation>
    <scope>NUCLEOTIDE SEQUENCE [LARGE SCALE GENOMIC DNA]</scope>
    <source>
        <tissue evidence="6">Muscle</tissue>
    </source>
</reference>
<comment type="caution">
    <text evidence="6">The sequence shown here is derived from an EMBL/GenBank/DDBJ whole genome shotgun (WGS) entry which is preliminary data.</text>
</comment>
<keyword evidence="1" id="KW-0547">Nucleotide-binding</keyword>
<dbReference type="Pfam" id="PF00488">
    <property type="entry name" value="MutS_V"/>
    <property type="match status" value="1"/>
</dbReference>
<dbReference type="AlphaFoldDB" id="A0A5B7K082"/>
<dbReference type="OrthoDB" id="6382729at2759"/>
<feature type="domain" description="DNA mismatch repair proteins mutS family" evidence="5">
    <location>
        <begin position="16"/>
        <end position="55"/>
    </location>
</feature>
<gene>
    <name evidence="6" type="primary">MSH4</name>
    <name evidence="6" type="ORF">E2C01_095453</name>
</gene>
<name>A0A5B7K082_PORTR</name>
<protein>
    <submittedName>
        <fullName evidence="6">MutS 4</fullName>
    </submittedName>
</protein>
<dbReference type="GO" id="GO:0030983">
    <property type="term" value="F:mismatched DNA binding"/>
    <property type="evidence" value="ECO:0007669"/>
    <property type="project" value="InterPro"/>
</dbReference>
<proteinExistence type="predicted"/>
<dbReference type="EMBL" id="VSRR010120914">
    <property type="protein sequence ID" value="MPD00007.1"/>
    <property type="molecule type" value="Genomic_DNA"/>
</dbReference>
<evidence type="ECO:0000313" key="7">
    <source>
        <dbReference type="Proteomes" id="UP000324222"/>
    </source>
</evidence>
<feature type="region of interest" description="Disordered" evidence="4">
    <location>
        <begin position="39"/>
        <end position="64"/>
    </location>
</feature>
<dbReference type="GO" id="GO:0005524">
    <property type="term" value="F:ATP binding"/>
    <property type="evidence" value="ECO:0007669"/>
    <property type="project" value="UniProtKB-KW"/>
</dbReference>
<keyword evidence="7" id="KW-1185">Reference proteome</keyword>
<dbReference type="GO" id="GO:0006298">
    <property type="term" value="P:mismatch repair"/>
    <property type="evidence" value="ECO:0007669"/>
    <property type="project" value="InterPro"/>
</dbReference>
<keyword evidence="2" id="KW-0067">ATP-binding</keyword>
<feature type="region of interest" description="Disordered" evidence="4">
    <location>
        <begin position="1"/>
        <end position="21"/>
    </location>
</feature>
<evidence type="ECO:0000256" key="1">
    <source>
        <dbReference type="ARBA" id="ARBA00022741"/>
    </source>
</evidence>
<evidence type="ECO:0000256" key="3">
    <source>
        <dbReference type="ARBA" id="ARBA00023125"/>
    </source>
</evidence>
<dbReference type="InterPro" id="IPR000432">
    <property type="entry name" value="DNA_mismatch_repair_MutS_C"/>
</dbReference>
<dbReference type="Gene3D" id="3.40.50.300">
    <property type="entry name" value="P-loop containing nucleotide triphosphate hydrolases"/>
    <property type="match status" value="1"/>
</dbReference>
<feature type="compositionally biased region" description="Basic and acidic residues" evidence="4">
    <location>
        <begin position="1"/>
        <end position="13"/>
    </location>
</feature>
<evidence type="ECO:0000256" key="2">
    <source>
        <dbReference type="ARBA" id="ARBA00022840"/>
    </source>
</evidence>
<organism evidence="6 7">
    <name type="scientific">Portunus trituberculatus</name>
    <name type="common">Swimming crab</name>
    <name type="synonym">Neptunus trituberculatus</name>
    <dbReference type="NCBI Taxonomy" id="210409"/>
    <lineage>
        <taxon>Eukaryota</taxon>
        <taxon>Metazoa</taxon>
        <taxon>Ecdysozoa</taxon>
        <taxon>Arthropoda</taxon>
        <taxon>Crustacea</taxon>
        <taxon>Multicrustacea</taxon>
        <taxon>Malacostraca</taxon>
        <taxon>Eumalacostraca</taxon>
        <taxon>Eucarida</taxon>
        <taxon>Decapoda</taxon>
        <taxon>Pleocyemata</taxon>
        <taxon>Brachyura</taxon>
        <taxon>Eubrachyura</taxon>
        <taxon>Portunoidea</taxon>
        <taxon>Portunidae</taxon>
        <taxon>Portuninae</taxon>
        <taxon>Portunus</taxon>
    </lineage>
</organism>
<sequence length="64" mass="7250">MDGLRDIQRDHHTSPQIGSFVPAEMASLRPVKKVFTHLSSEDHPEGNESTFQVQVSRGRPSFHH</sequence>
<evidence type="ECO:0000259" key="5">
    <source>
        <dbReference type="Pfam" id="PF00488"/>
    </source>
</evidence>
<dbReference type="Proteomes" id="UP000324222">
    <property type="component" value="Unassembled WGS sequence"/>
</dbReference>